<dbReference type="SUPFAM" id="SSF52540">
    <property type="entry name" value="P-loop containing nucleoside triphosphate hydrolases"/>
    <property type="match status" value="1"/>
</dbReference>
<dbReference type="RefSeq" id="WP_316703709.1">
    <property type="nucleotide sequence ID" value="NZ_CP136336.1"/>
</dbReference>
<evidence type="ECO:0000313" key="2">
    <source>
        <dbReference type="Proteomes" id="UP001303946"/>
    </source>
</evidence>
<gene>
    <name evidence="1" type="primary">holB</name>
    <name evidence="1" type="ORF">RXV79_12330</name>
</gene>
<keyword evidence="1" id="KW-0808">Transferase</keyword>
<sequence length="345" mass="36112">MVGADGQLPLPWLGKPLQDALRTQRGHALLVHGAQGTGQYELSLCLAQAWLCEGEGAQMPCGTCASCHLVQARSHPDLLVLVPEALRESLGWGGADDGDDEKSSKAKPSKEIKVEAVRTAVSFAQSTSARGQGKVVVIHPAERMNAISANTLLKTLEEPPGVARFVLSCGAPDALLPTIRSRCQAVALGLPPADVASGWLAQHKVAQPEVMLAAAGGQPLEALAWVQDGIDAVSWTRFPKQVAGGEAAPVAGWPLPLLIEALQKLCHDAMCVASGAPPRYFPPAALPAGATLPALAAWSKALRDAQRHAEHPWNMPVMAESLVLQAAQALKSPLAAKPPSVHSAR</sequence>
<organism evidence="1 2">
    <name type="scientific">Piscinibacter gummiphilus</name>
    <dbReference type="NCBI Taxonomy" id="946333"/>
    <lineage>
        <taxon>Bacteria</taxon>
        <taxon>Pseudomonadati</taxon>
        <taxon>Pseudomonadota</taxon>
        <taxon>Betaproteobacteria</taxon>
        <taxon>Burkholderiales</taxon>
        <taxon>Sphaerotilaceae</taxon>
        <taxon>Piscinibacter</taxon>
    </lineage>
</organism>
<evidence type="ECO:0000313" key="1">
    <source>
        <dbReference type="EMBL" id="WOB10812.1"/>
    </source>
</evidence>
<dbReference type="PANTHER" id="PTHR11669">
    <property type="entry name" value="REPLICATION FACTOR C / DNA POLYMERASE III GAMMA-TAU SUBUNIT"/>
    <property type="match status" value="1"/>
</dbReference>
<dbReference type="PANTHER" id="PTHR11669:SF8">
    <property type="entry name" value="DNA POLYMERASE III SUBUNIT DELTA"/>
    <property type="match status" value="1"/>
</dbReference>
<dbReference type="NCBIfam" id="TIGR00678">
    <property type="entry name" value="holB"/>
    <property type="match status" value="1"/>
</dbReference>
<dbReference type="Proteomes" id="UP001303946">
    <property type="component" value="Chromosome"/>
</dbReference>
<dbReference type="Pfam" id="PF13177">
    <property type="entry name" value="DNA_pol3_delta2"/>
    <property type="match status" value="1"/>
</dbReference>
<dbReference type="EC" id="2.7.7.7" evidence="1"/>
<reference evidence="1 2" key="1">
    <citation type="submission" date="2023-10" db="EMBL/GenBank/DDBJ databases">
        <title>Bacteria for the degradation of biodegradable plastic PBAT(Polybutylene adipate terephthalate).</title>
        <authorList>
            <person name="Weon H.-Y."/>
            <person name="Yeon J."/>
        </authorList>
    </citation>
    <scope>NUCLEOTIDE SEQUENCE [LARGE SCALE GENOMIC DNA]</scope>
    <source>
        <strain evidence="1 2">SBD 7-3</strain>
    </source>
</reference>
<dbReference type="EMBL" id="CP136336">
    <property type="protein sequence ID" value="WOB10812.1"/>
    <property type="molecule type" value="Genomic_DNA"/>
</dbReference>
<name>A0ABZ0D6B7_9BURK</name>
<dbReference type="Gene3D" id="3.40.50.300">
    <property type="entry name" value="P-loop containing nucleotide triphosphate hydrolases"/>
    <property type="match status" value="1"/>
</dbReference>
<dbReference type="InterPro" id="IPR027417">
    <property type="entry name" value="P-loop_NTPase"/>
</dbReference>
<dbReference type="InterPro" id="IPR004622">
    <property type="entry name" value="DNA_pol_HolB"/>
</dbReference>
<dbReference type="InterPro" id="IPR050238">
    <property type="entry name" value="DNA_Rep/Repair_Clamp_Loader"/>
</dbReference>
<dbReference type="GO" id="GO:0003887">
    <property type="term" value="F:DNA-directed DNA polymerase activity"/>
    <property type="evidence" value="ECO:0007669"/>
    <property type="project" value="UniProtKB-EC"/>
</dbReference>
<keyword evidence="1" id="KW-0548">Nucleotidyltransferase</keyword>
<keyword evidence="2" id="KW-1185">Reference proteome</keyword>
<accession>A0ABZ0D6B7</accession>
<protein>
    <submittedName>
        <fullName evidence="1">DNA polymerase III subunit delta</fullName>
        <ecNumber evidence="1">2.7.7.7</ecNumber>
    </submittedName>
</protein>
<proteinExistence type="predicted"/>